<accession>A0A090KZC6</accession>
<protein>
    <submittedName>
        <fullName evidence="1 3">Uncharacterized protein</fullName>
    </submittedName>
</protein>
<dbReference type="WormBase" id="SRAE_X000231900">
    <property type="protein sequence ID" value="SRP08987"/>
    <property type="gene ID" value="WBGene00267903"/>
</dbReference>
<dbReference type="AlphaFoldDB" id="A0A090KZC6"/>
<dbReference type="EMBL" id="LN609400">
    <property type="protein sequence ID" value="CEF60584.1"/>
    <property type="molecule type" value="Genomic_DNA"/>
</dbReference>
<reference evidence="3" key="3">
    <citation type="submission" date="2020-12" db="UniProtKB">
        <authorList>
            <consortium name="WormBaseParasite"/>
        </authorList>
    </citation>
    <scope>IDENTIFICATION</scope>
</reference>
<keyword evidence="2" id="KW-1185">Reference proteome</keyword>
<dbReference type="CTD" id="36385397"/>
<gene>
    <name evidence="1 3 4" type="ORF">SRAE_X000231900</name>
</gene>
<reference evidence="1" key="2">
    <citation type="submission" date="2014-09" db="EMBL/GenBank/DDBJ databases">
        <authorList>
            <person name="Aslett A.Martin."/>
        </authorList>
    </citation>
    <scope>NUCLEOTIDE SEQUENCE</scope>
    <source>
        <strain evidence="1">ED321 Heterogonic</strain>
    </source>
</reference>
<evidence type="ECO:0000313" key="1">
    <source>
        <dbReference type="EMBL" id="CEF60584.1"/>
    </source>
</evidence>
<sequence>MQVRCPECFNHNNPENSLKIPISNFESHFSLYHYVECKYDKKKYKCVEDSCIKQRGDRFCKSFLTEYNVASYKRHLIRKHFQKPSNIGNNSSFQFQDSTNSIESMEIDTTQPEISSISENRNYQDFLQTNSENDLWQFEEELDLFEEPFLMENEELMPLTITEWEIYYKKLIFQFFDNCPGTEKYFKQLKHFLTDAIAPLKSQETINAKCGLLKISCENIIKDGKKLIQNLDITDENEIIVPRDDINNESIRKDREFFYYLPLEESAPLLMKKLQIPPVEKLRIILYADDIQSNNPLSSHRATGSFLHVSYKIHLPGNTEVAKLTSKVKNIQTIGVIKSEVTKTTKYDKLLKFLIDKIENLQIDYKKKIVKFEIMALAGDHVFLQDVYHLPKSFNGNGGSCCRTCLIENRHFHLFRKCEDVNKEDVLRYNQFEASVKYPLNEYSDPFHDLLEGILGDCIYGTCQKIAFYDKKFQKKHIETSINWNEVEKEIRILNKSDKKSQNISTVIRDGYFASKLSFENPQKKDSFTLTGAEQLSFGRALWKLWSSQKGLEIFAEADTEIFLNAKELLGKILNVCQLTFMKKEFFDNDIAILEKEINSFQNLYYNFMHPETKDTMKLHSILHYPLFAKNYRSLWVINCIRFESSNRRIKKLHSISNNKTNPSFTIMGKLVQKYVAKNICKINQSYIK</sequence>
<dbReference type="Proteomes" id="UP000035682">
    <property type="component" value="Unplaced"/>
</dbReference>
<dbReference type="GeneID" id="36385397"/>
<reference evidence="2" key="1">
    <citation type="submission" date="2014-09" db="EMBL/GenBank/DDBJ databases">
        <authorList>
            <person name="Martin A.A."/>
        </authorList>
    </citation>
    <scope>NUCLEOTIDE SEQUENCE</scope>
    <source>
        <strain evidence="2">ED321</strain>
    </source>
</reference>
<evidence type="ECO:0000313" key="4">
    <source>
        <dbReference type="WormBase" id="SRAE_X000231900"/>
    </source>
</evidence>
<evidence type="ECO:0000313" key="3">
    <source>
        <dbReference type="WBParaSite" id="SRAE_X000231900.1"/>
    </source>
</evidence>
<dbReference type="OrthoDB" id="6779523at2759"/>
<dbReference type="WBParaSite" id="SRAE_X000231900.1">
    <property type="protein sequence ID" value="SRAE_X000231900.1"/>
    <property type="gene ID" value="WBGene00267903"/>
</dbReference>
<organism evidence="1">
    <name type="scientific">Strongyloides ratti</name>
    <name type="common">Parasitic roundworm</name>
    <dbReference type="NCBI Taxonomy" id="34506"/>
    <lineage>
        <taxon>Eukaryota</taxon>
        <taxon>Metazoa</taxon>
        <taxon>Ecdysozoa</taxon>
        <taxon>Nematoda</taxon>
        <taxon>Chromadorea</taxon>
        <taxon>Rhabditida</taxon>
        <taxon>Tylenchina</taxon>
        <taxon>Panagrolaimomorpha</taxon>
        <taxon>Strongyloidoidea</taxon>
        <taxon>Strongyloididae</taxon>
        <taxon>Strongyloides</taxon>
    </lineage>
</organism>
<name>A0A090KZC6_STRRB</name>
<evidence type="ECO:0000313" key="2">
    <source>
        <dbReference type="Proteomes" id="UP000035682"/>
    </source>
</evidence>
<proteinExistence type="predicted"/>
<dbReference type="RefSeq" id="XP_024499793.1">
    <property type="nucleotide sequence ID" value="XM_024645518.1"/>
</dbReference>